<dbReference type="EMBL" id="BPVZ01000229">
    <property type="protein sequence ID" value="GKV47517.1"/>
    <property type="molecule type" value="Genomic_DNA"/>
</dbReference>
<protein>
    <recommendedName>
        <fullName evidence="2">Spatacsin C-terminal domain-containing protein</fullName>
    </recommendedName>
</protein>
<gene>
    <name evidence="3" type="ORF">SLEP1_g54417</name>
</gene>
<feature type="region of interest" description="Disordered" evidence="1">
    <location>
        <begin position="2538"/>
        <end position="2557"/>
    </location>
</feature>
<dbReference type="Pfam" id="PF14649">
    <property type="entry name" value="Spatacsin_C"/>
    <property type="match status" value="1"/>
</dbReference>
<keyword evidence="4" id="KW-1185">Reference proteome</keyword>
<evidence type="ECO:0000313" key="3">
    <source>
        <dbReference type="EMBL" id="GKV47517.1"/>
    </source>
</evidence>
<sequence>MDCSLGGESLAILQLHKWDPPDLQLDLSEFREAFLSPTRELLLLLSYQCQALLVPLITGDSVDIDESESCDTILKNSDSTALCLPRLTSPSRSKLKDDIPCPSGSATDIDNDFSLDCNFSRSNSYPFLCDVNSLAWGFCGDAYKRHKDGLFRELLFVSGSQGVMVHAFCHRDNNISEVTTALEGEFGQGTWREWGPSSATSQNINEEEPISPSCEAPGKVIDKSGANVCSRPPDKITKRDGDDELSRTVSSKRWLRSFFTKAETIESEGSVWTRLPNKSSFPSTAKVVSFSICNGNLPLLNSHSQDCSVSKKTSCGEEIVNLENDLHKNLSSLDVVTSHSYKCTRVFSSNSHHLIGFFLTLVDCKPVNISDSEEKGRRNVVTVARLKPSGIQWVFSVKLEERVNICPVAEWADFQFSDDFLVCLSSSGLVSFYAAESGEYVAHLDILQASGLNHIRNCELAKLSLHADRHTGQIDDVHDEPTHKHDGFFGRRLFRRLFAASHTSLLAVVDEYGVAYVICARDHVPDMYYAYEKLIPHYHHFGLGMLVGWEVGGSDVGCQRVYSDFLHSPESDVSSKSKGKFSFSDDVGSNFLHKLQDLNLNGIGCKFHDYQTQSHLMRNVFLPTDRFGEYDCIYFSPFGITRLIRRQNLKEQKGSQLVHFNLHTDSATQDDRYLNLKVGMFSLQGKKEASVEQAVGCIFQGCFYLVTKNGLSVVLPSVSVSSNFIPVETIGYPQPNINMSTEHEKSSFELREPKKPWSPWKLEILDRVLLYEGPEEADRLCLENGWDLKISQIRRLQMTLKYLKFEEIKQSLEMLGGVNLAAEGILRLLLAAVYLISHKNGSESEFSAASRLLALATWFTTKMIREYGLLQHKNDSILEQGLDRTRVLPLPLDLPDNFQNEVGNSLRLHELAHFLEIIRKLQCQLRAKLKKPPPGVVDQGEALGVVDSLSLQDGFQLSTPLADSLDTSNHHEDEKLALVPKNSLSSETMDSEDSSEVPALVPQGMVFAKKVLPLENPMEMIARWKIDKLDLKTVVKDALLSGRLPLAVLQLHLHRSREFVSDEESHDTFTEVSGIGKAIAYDLFLKGESGLAIATLQKLGEDLEICFKELLFGTLRRPLRIQIAEEMGRYGYLGPYERKILERISLIERLYPSSSFWKTYLGHQKELMHVTSSLSSSGGINLHLLDLHPFNNLVIKCGEIDGVVLGTWTNVKENLSDPAPDQDSASAGYWAAAAAWSNAWDQRTIDRIVLDQPFLMGIHVSWESQLEYHIYHNDWEELSKLLDVIPESVLSDGTLQIALDGSRPSSSVEYSSEFPDYGKYICSIEELDAVCMDVPDIKIFRLPSSSLCCAWLRMLIEQELVRKFIFLKEYWEGTSEIVSLLARSGFINNRYKIMSEDDSIESSSDLNFSNNSERLHADTAQALYKLLVHHCARYNLPNLLDLYFDRHKMVLDEDSLFSLLEAAGDCHWARWLLLSRRKGCEYDASFANTRSIMSRNLVYDNNLHVLEVDEIIRTIDDIAEGGGEMAALATLMYAPAPIQNCLSSGSVNRHSSSSAQCTLENLKPALQYFPTLWRTLLSACFVQETTSNFMGLKTNNALSAYLNWRDNIFFSAAHDTSLLQMLPCWFPKAVRRLIQLFVQGPLGWESLSGLPTGESLLHRDIEFYINAAEQREISAVSWEATIQKHVQEELYNSSLVETGLGLEHHLHRGRALAAFNHLLISRVEKLKLEGKPSSAAHGRTNIQSHVQTLLASITQSEESILSSVMPLAITHFEDSVLVASCCFLMELCGLSASMLQLDVAALRRISSFYKSSEINENFRQLSLKGSAFHAIYDEGSVMESLARALADEYLHQNGVSSSKEKGYPHSVANKRPSRSLMIVLQHLEKASIPTLVDGKTCGYWLLTGNGDGTELRCQQKAASQQWSLVTVFCQMHQLPLSTKYLAILARDNDWVGFLSEAQIGGYALDMVVQVASKEFSNPCLKTHIVTVLKSMQSRKKAGSPSYTDTTVKGNESGFKEESLYVPVELFGILADCEKKKNPGEALLMKAKELSWSILAMIASCFPDVSPLSCLTVWLEITAARETSSIKVNDIASQIANDVAAAVEATNSLPADSRAIAFHYNRRNPKRRQLMEPVSVNLLSGASDGSVGIFSGEGIIAGEEQNVELGEEINVSADSNEGPASLSKMVAVLCEQHLFLPLLRAFEMFLPSSSLLTFIRALQAFSQMRLSEASAHLGSFSARIKEEATQLQTNLGRGHIGTSWISSTAIKAADAMLSTCPSPYEKRCLLQLLAATDFGDGGSAATCYRRLYWKINLAEPSLRKNDLDLGNETLDDASLLTALEKNRLWDQARNWARQLEASGGPWKSSVHHVTETQAESMVAEWKEFLWDVPEERIALWGHCQTLFIRYSFPALQAGLFFLKHAEAVEKDLPARELHELLLLSLQWLSGMITQSNPVYPLNLLREIETRVWLFVVESEAQINSERDSSIISSRRDIIIGNTSSIIDRTANLISKMDNHINATRNRTNEKYDARENNQAHYRNQVSDSSSSTMTTGGMKTKRRAKGYLPSRRPLADTVDKVTDSEDGSYISNPPNLKNDLQLQDESFKIEISFSKWEERINPAELESAVLSLLEFGQITAAKQLQQKLSPGKRPFEFKLVDAALKLAAMSTPSNEVPISMLDEDLFSIIQSYNLFIDQHRFYPLQVLESLATIFAEGGGRGICKRIISVVKAANVLGLPFSEAFDKQPIELLQLLSLKAQESFEEAKLIVQTHVVPATSFAQILAESFLKGLLAAHRGGYMDSQKEEGPAPLLWRFSDFFKWAELCPSEPEIGHALMRLVITGQEIPHACEVELLILSHHFYKSSSCLDGVDVLVALAATRVEAYVSEGDFPCLARLITGVGNFHALNFILGILIENGQLDLLLQKYSTAADINTGTAEMVRRFRMAVLTSLKHFNPKDIDAFAMIYNHFDMKHETAALLESQAQQSCQQWFQRHDRYQNEDLLDAMRYFIEAAEVHSSIDAGTKTRRACAQASLVSLQIRMPDYKWLNLSDTNARRALVEQSRFQEALIVAEAYGLNQPGEWALVLWFQMLNPELTEEFVHEFVAVLPLHQSMLADLAKFYKAEITARVDQSQFSLWLTVGGGLPADWARYLFRSFRCLLKRTRDLKFRMHLAMGAPGFGDVANACMKALDKYPDNAGPLVLRKGHGGAYLPLM</sequence>
<evidence type="ECO:0000313" key="4">
    <source>
        <dbReference type="Proteomes" id="UP001054252"/>
    </source>
</evidence>
<reference evidence="3 4" key="1">
    <citation type="journal article" date="2021" name="Commun. Biol.">
        <title>The genome of Shorea leprosula (Dipterocarpaceae) highlights the ecological relevance of drought in aseasonal tropical rainforests.</title>
        <authorList>
            <person name="Ng K.K.S."/>
            <person name="Kobayashi M.J."/>
            <person name="Fawcett J.A."/>
            <person name="Hatakeyama M."/>
            <person name="Paape T."/>
            <person name="Ng C.H."/>
            <person name="Ang C.C."/>
            <person name="Tnah L.H."/>
            <person name="Lee C.T."/>
            <person name="Nishiyama T."/>
            <person name="Sese J."/>
            <person name="O'Brien M.J."/>
            <person name="Copetti D."/>
            <person name="Mohd Noor M.I."/>
            <person name="Ong R.C."/>
            <person name="Putra M."/>
            <person name="Sireger I.Z."/>
            <person name="Indrioko S."/>
            <person name="Kosugi Y."/>
            <person name="Izuno A."/>
            <person name="Isagi Y."/>
            <person name="Lee S.L."/>
            <person name="Shimizu K.K."/>
        </authorList>
    </citation>
    <scope>NUCLEOTIDE SEQUENCE [LARGE SCALE GENOMIC DNA]</scope>
    <source>
        <strain evidence="3">214</strain>
    </source>
</reference>
<accession>A0AAV5MGB8</accession>
<dbReference type="PANTHER" id="PTHR13650">
    <property type="entry name" value="SPATACSIN"/>
    <property type="match status" value="1"/>
</dbReference>
<dbReference type="InterPro" id="IPR028107">
    <property type="entry name" value="Spatacsin_C_dom"/>
</dbReference>
<proteinExistence type="predicted"/>
<organism evidence="3 4">
    <name type="scientific">Rubroshorea leprosula</name>
    <dbReference type="NCBI Taxonomy" id="152421"/>
    <lineage>
        <taxon>Eukaryota</taxon>
        <taxon>Viridiplantae</taxon>
        <taxon>Streptophyta</taxon>
        <taxon>Embryophyta</taxon>
        <taxon>Tracheophyta</taxon>
        <taxon>Spermatophyta</taxon>
        <taxon>Magnoliopsida</taxon>
        <taxon>eudicotyledons</taxon>
        <taxon>Gunneridae</taxon>
        <taxon>Pentapetalae</taxon>
        <taxon>rosids</taxon>
        <taxon>malvids</taxon>
        <taxon>Malvales</taxon>
        <taxon>Dipterocarpaceae</taxon>
        <taxon>Rubroshorea</taxon>
    </lineage>
</organism>
<dbReference type="InterPro" id="IPR028103">
    <property type="entry name" value="Spatacsin"/>
</dbReference>
<comment type="caution">
    <text evidence="3">The sequence shown here is derived from an EMBL/GenBank/DDBJ whole genome shotgun (WGS) entry which is preliminary data.</text>
</comment>
<feature type="domain" description="Spatacsin C-terminal" evidence="2">
    <location>
        <begin position="2827"/>
        <end position="3118"/>
    </location>
</feature>
<evidence type="ECO:0000259" key="2">
    <source>
        <dbReference type="Pfam" id="PF14649"/>
    </source>
</evidence>
<name>A0AAV5MGB8_9ROSI</name>
<dbReference type="PANTHER" id="PTHR13650:SF0">
    <property type="entry name" value="SPATACSIN"/>
    <property type="match status" value="1"/>
</dbReference>
<feature type="compositionally biased region" description="Low complexity" evidence="1">
    <location>
        <begin position="2543"/>
        <end position="2553"/>
    </location>
</feature>
<evidence type="ECO:0000256" key="1">
    <source>
        <dbReference type="SAM" id="MobiDB-lite"/>
    </source>
</evidence>
<dbReference type="Proteomes" id="UP001054252">
    <property type="component" value="Unassembled WGS sequence"/>
</dbReference>
<dbReference type="GO" id="GO:0005737">
    <property type="term" value="C:cytoplasm"/>
    <property type="evidence" value="ECO:0007669"/>
    <property type="project" value="TreeGrafter"/>
</dbReference>